<evidence type="ECO:0000256" key="11">
    <source>
        <dbReference type="ARBA" id="ARBA00022989"/>
    </source>
</evidence>
<evidence type="ECO:0000256" key="19">
    <source>
        <dbReference type="SAM" id="Phobius"/>
    </source>
</evidence>
<evidence type="ECO:0000256" key="6">
    <source>
        <dbReference type="ARBA" id="ARBA00022729"/>
    </source>
</evidence>
<evidence type="ECO:0000256" key="17">
    <source>
        <dbReference type="ARBA" id="ARBA00051243"/>
    </source>
</evidence>
<dbReference type="InterPro" id="IPR006211">
    <property type="entry name" value="Furin-like_Cys-rich_dom"/>
</dbReference>
<organism evidence="23 24">
    <name type="scientific">Coilia grayii</name>
    <name type="common">Gray's grenadier anchovy</name>
    <dbReference type="NCBI Taxonomy" id="363190"/>
    <lineage>
        <taxon>Eukaryota</taxon>
        <taxon>Metazoa</taxon>
        <taxon>Chordata</taxon>
        <taxon>Craniata</taxon>
        <taxon>Vertebrata</taxon>
        <taxon>Euteleostomi</taxon>
        <taxon>Actinopterygii</taxon>
        <taxon>Neopterygii</taxon>
        <taxon>Teleostei</taxon>
        <taxon>Clupei</taxon>
        <taxon>Clupeiformes</taxon>
        <taxon>Clupeoidei</taxon>
        <taxon>Engraulidae</taxon>
        <taxon>Coilinae</taxon>
        <taxon>Coilia</taxon>
    </lineage>
</organism>
<keyword evidence="7" id="KW-0677">Repeat</keyword>
<keyword evidence="11 19" id="KW-1133">Transmembrane helix</keyword>
<keyword evidence="3" id="KW-0597">Phosphoprotein</keyword>
<dbReference type="InterPro" id="IPR011009">
    <property type="entry name" value="Kinase-like_dom_sf"/>
</dbReference>
<dbReference type="SMART" id="SM00261">
    <property type="entry name" value="FU"/>
    <property type="match status" value="1"/>
</dbReference>
<keyword evidence="10 18" id="KW-0067">ATP-binding</keyword>
<dbReference type="PANTHER" id="PTHR46877">
    <property type="entry name" value="EPH RECEPTOR A5"/>
    <property type="match status" value="1"/>
</dbReference>
<reference evidence="23 24" key="1">
    <citation type="submission" date="2024-09" db="EMBL/GenBank/DDBJ databases">
        <title>A chromosome-level genome assembly of Gray's grenadier anchovy, Coilia grayii.</title>
        <authorList>
            <person name="Fu Z."/>
        </authorList>
    </citation>
    <scope>NUCLEOTIDE SEQUENCE [LARGE SCALE GENOMIC DNA]</scope>
    <source>
        <strain evidence="23">G4</strain>
        <tissue evidence="23">Muscle</tissue>
    </source>
</reference>
<evidence type="ECO:0000256" key="16">
    <source>
        <dbReference type="ARBA" id="ARBA00023180"/>
    </source>
</evidence>
<dbReference type="CDD" id="cd00063">
    <property type="entry name" value="FN3"/>
    <property type="match status" value="3"/>
</dbReference>
<dbReference type="SUPFAM" id="SSF49265">
    <property type="entry name" value="Fibronectin type III"/>
    <property type="match status" value="3"/>
</dbReference>
<comment type="caution">
    <text evidence="23">The sequence shown here is derived from an EMBL/GenBank/DDBJ whole genome shotgun (WGS) entry which is preliminary data.</text>
</comment>
<dbReference type="InterPro" id="IPR036116">
    <property type="entry name" value="FN3_sf"/>
</dbReference>
<feature type="domain" description="Fibronectin type-III" evidence="22">
    <location>
        <begin position="409"/>
        <end position="509"/>
    </location>
</feature>
<evidence type="ECO:0000256" key="7">
    <source>
        <dbReference type="ARBA" id="ARBA00022737"/>
    </source>
</evidence>
<keyword evidence="9" id="KW-0418">Kinase</keyword>
<dbReference type="CDD" id="cd00064">
    <property type="entry name" value="FU"/>
    <property type="match status" value="1"/>
</dbReference>
<dbReference type="Gene3D" id="2.60.40.10">
    <property type="entry name" value="Immunoglobulins"/>
    <property type="match status" value="4"/>
</dbReference>
<dbReference type="PROSITE" id="PS50853">
    <property type="entry name" value="FN3"/>
    <property type="match status" value="3"/>
</dbReference>
<evidence type="ECO:0000256" key="8">
    <source>
        <dbReference type="ARBA" id="ARBA00022741"/>
    </source>
</evidence>
<dbReference type="Gene3D" id="3.80.20.20">
    <property type="entry name" value="Receptor L-domain"/>
    <property type="match status" value="2"/>
</dbReference>
<dbReference type="GO" id="GO:0004714">
    <property type="term" value="F:transmembrane receptor protein tyrosine kinase activity"/>
    <property type="evidence" value="ECO:0007669"/>
    <property type="project" value="UniProtKB-EC"/>
</dbReference>
<keyword evidence="4" id="KW-0808">Transferase</keyword>
<dbReference type="InterPro" id="IPR000719">
    <property type="entry name" value="Prot_kinase_dom"/>
</dbReference>
<evidence type="ECO:0000256" key="13">
    <source>
        <dbReference type="ARBA" id="ARBA00023137"/>
    </source>
</evidence>
<evidence type="ECO:0000259" key="21">
    <source>
        <dbReference type="PROSITE" id="PS50011"/>
    </source>
</evidence>
<dbReference type="FunFam" id="3.30.200.20:FF:000026">
    <property type="entry name" value="Tyrosine-protein kinase receptor"/>
    <property type="match status" value="1"/>
</dbReference>
<name>A0ABD1IS29_9TELE</name>
<keyword evidence="16" id="KW-0325">Glycoprotein</keyword>
<dbReference type="FunFam" id="2.60.40.10:FF:000108">
    <property type="entry name" value="Tyrosine-protein kinase receptor"/>
    <property type="match status" value="1"/>
</dbReference>
<dbReference type="InterPro" id="IPR013783">
    <property type="entry name" value="Ig-like_fold"/>
</dbReference>
<dbReference type="Gene3D" id="3.30.200.20">
    <property type="entry name" value="Phosphorylase Kinase, domain 1"/>
    <property type="match status" value="1"/>
</dbReference>
<feature type="domain" description="Fibronectin type-III" evidence="22">
    <location>
        <begin position="288"/>
        <end position="405"/>
    </location>
</feature>
<feature type="domain" description="Fibronectin type-III" evidence="22">
    <location>
        <begin position="631"/>
        <end position="724"/>
    </location>
</feature>
<dbReference type="SUPFAM" id="SSF56112">
    <property type="entry name" value="Protein kinase-like (PK-like)"/>
    <property type="match status" value="1"/>
</dbReference>
<dbReference type="EMBL" id="JBHFQA010000024">
    <property type="protein sequence ID" value="KAL2077035.1"/>
    <property type="molecule type" value="Genomic_DNA"/>
</dbReference>
<dbReference type="Proteomes" id="UP001591681">
    <property type="component" value="Unassembled WGS sequence"/>
</dbReference>
<sequence length="920" mass="103666">MVLRACLRVFMRACVYVASLRVCPERCGGGACTDAGECCHPQCLGSCTVAGSERACAACVHYFHEGRCVADCPAGTYRFEGWRCISLELCARVHLPDSVRFVIHAGDCLSECPPGFTRNGSESIFCRACDGVCDKICEAKNIESVNAAQNLKGCTVIKGNLNINIRKGDNITAELENFMGLIQTVTGYIRIRHSNTLQSLSFLRSLRYINGEQLWDNTYAFSALDNQDLERLWNWSSHNLTIRTGKLLFRFNPKLCMREISTMWEKTGIAGKFDKDNFRHNGDRASCESDKLTFKSNSTTSNKITLTWHRYRPPDQHGHASFIVYYKEAPFQNITEFDGQDGCGSNSWNLLDVEPPEDSNRDPSVQLRPLKPWTQYAIFVKAITLAEDRSHGARSQIVYIRTKASEPSMPVDMRAYSNSSTRLLVRWSPPVHPNGNQTYYLLRWQQQPEDRELYQHNYCFKDMKTPIRYPAKRLTDIEEDTKPAKPDAGGVEKGTCCPCPKTSEDLQNEADHAAYRKVFENFLHNSIFQPRPPDRRRRDVFGVANASLPQSSALNGSVSEGGGANATEGVGPREFDFLEREVLERSVELMGLQPFTVYRIDLHACNHGVRSCSAAAFAVSRTKPAEKADDIPGAVTWDWVKDVVFLKWPEPVRPNGLILMYEIRFRLGSEPEKHECVSRQLYRRQGGARLPSLGPGNYTAYVRAISLAGNGSWTDPMAFYVPHLDPYDNLLYLMIFLPILLAIAIALGITTFVVNRKRNSDRLGNGVLYASVNPEYFSAAEMYVPDEWEVAREKITMCRELGQGSFGMVYEGIAKGVVKDEPETRVAIKTVNESASMHERIEFLNEASVMKEFNCHHVVRLLGVVSQGQPTLVIMELMTRGDLKSYLRSLRAKEMILYREKEFSDTEITYGGCKSVSQVT</sequence>
<evidence type="ECO:0000256" key="9">
    <source>
        <dbReference type="ARBA" id="ARBA00022777"/>
    </source>
</evidence>
<evidence type="ECO:0000256" key="18">
    <source>
        <dbReference type="PROSITE-ProRule" id="PRU10141"/>
    </source>
</evidence>
<feature type="binding site" evidence="18">
    <location>
        <position position="829"/>
    </location>
    <ligand>
        <name>ATP</name>
        <dbReference type="ChEBI" id="CHEBI:30616"/>
    </ligand>
</feature>
<evidence type="ECO:0000259" key="22">
    <source>
        <dbReference type="PROSITE" id="PS50853"/>
    </source>
</evidence>
<feature type="signal peptide" evidence="20">
    <location>
        <begin position="1"/>
        <end position="19"/>
    </location>
</feature>
<dbReference type="InterPro" id="IPR000494">
    <property type="entry name" value="Rcpt_L-dom"/>
</dbReference>
<evidence type="ECO:0000256" key="2">
    <source>
        <dbReference type="ARBA" id="ARBA00011902"/>
    </source>
</evidence>
<protein>
    <recommendedName>
        <fullName evidence="2">receptor protein-tyrosine kinase</fullName>
        <ecNumber evidence="2">2.7.10.1</ecNumber>
    </recommendedName>
</protein>
<evidence type="ECO:0000256" key="15">
    <source>
        <dbReference type="ARBA" id="ARBA00023170"/>
    </source>
</evidence>
<evidence type="ECO:0000256" key="5">
    <source>
        <dbReference type="ARBA" id="ARBA00022692"/>
    </source>
</evidence>
<dbReference type="SMART" id="SM00219">
    <property type="entry name" value="TyrKc"/>
    <property type="match status" value="1"/>
</dbReference>
<accession>A0ABD1IS29</accession>
<evidence type="ECO:0000256" key="10">
    <source>
        <dbReference type="ARBA" id="ARBA00022840"/>
    </source>
</evidence>
<dbReference type="InterPro" id="IPR001245">
    <property type="entry name" value="Ser-Thr/Tyr_kinase_cat_dom"/>
</dbReference>
<dbReference type="InterPro" id="IPR050449">
    <property type="entry name" value="Ephrin_rcpt_TKs"/>
</dbReference>
<dbReference type="GO" id="GO:0016020">
    <property type="term" value="C:membrane"/>
    <property type="evidence" value="ECO:0007669"/>
    <property type="project" value="UniProtKB-SubCell"/>
</dbReference>
<dbReference type="AlphaFoldDB" id="A0ABD1IS29"/>
<dbReference type="InterPro" id="IPR009030">
    <property type="entry name" value="Growth_fac_rcpt_cys_sf"/>
</dbReference>
<dbReference type="InterPro" id="IPR003961">
    <property type="entry name" value="FN3_dom"/>
</dbReference>
<keyword evidence="6 20" id="KW-0732">Signal</keyword>
<evidence type="ECO:0000313" key="24">
    <source>
        <dbReference type="Proteomes" id="UP001591681"/>
    </source>
</evidence>
<evidence type="ECO:0000256" key="3">
    <source>
        <dbReference type="ARBA" id="ARBA00022553"/>
    </source>
</evidence>
<evidence type="ECO:0000256" key="20">
    <source>
        <dbReference type="SAM" id="SignalP"/>
    </source>
</evidence>
<feature type="domain" description="Protein kinase" evidence="21">
    <location>
        <begin position="795"/>
        <end position="920"/>
    </location>
</feature>
<keyword evidence="14" id="KW-1015">Disulfide bond</keyword>
<keyword evidence="12 19" id="KW-0472">Membrane</keyword>
<evidence type="ECO:0000256" key="12">
    <source>
        <dbReference type="ARBA" id="ARBA00023136"/>
    </source>
</evidence>
<dbReference type="FunFam" id="2.60.40.10:FF:000087">
    <property type="entry name" value="Tyrosine-protein kinase receptor"/>
    <property type="match status" value="1"/>
</dbReference>
<dbReference type="Pfam" id="PF01030">
    <property type="entry name" value="Recep_L_domain"/>
    <property type="match status" value="1"/>
</dbReference>
<keyword evidence="24" id="KW-1185">Reference proteome</keyword>
<dbReference type="InterPro" id="IPR020635">
    <property type="entry name" value="Tyr_kinase_cat_dom"/>
</dbReference>
<dbReference type="SMART" id="SM00060">
    <property type="entry name" value="FN3"/>
    <property type="match status" value="3"/>
</dbReference>
<dbReference type="Gene3D" id="2.10.220.10">
    <property type="entry name" value="Hormone Receptor, Insulin-like Growth Factor Receptor 1, Chain A, domain 2"/>
    <property type="match status" value="1"/>
</dbReference>
<evidence type="ECO:0000256" key="1">
    <source>
        <dbReference type="ARBA" id="ARBA00004479"/>
    </source>
</evidence>
<keyword evidence="5 19" id="KW-0812">Transmembrane</keyword>
<dbReference type="FunFam" id="3.80.20.20:FF:000001">
    <property type="entry name" value="Tyrosine-protein kinase receptor"/>
    <property type="match status" value="1"/>
</dbReference>
<dbReference type="InterPro" id="IPR017441">
    <property type="entry name" value="Protein_kinase_ATP_BS"/>
</dbReference>
<dbReference type="PANTHER" id="PTHR46877:SF14">
    <property type="entry name" value="RECEPTOR PROTEIN-TYROSINE KINASE"/>
    <property type="match status" value="1"/>
</dbReference>
<evidence type="ECO:0000256" key="14">
    <source>
        <dbReference type="ARBA" id="ARBA00023157"/>
    </source>
</evidence>
<evidence type="ECO:0000313" key="23">
    <source>
        <dbReference type="EMBL" id="KAL2077035.1"/>
    </source>
</evidence>
<dbReference type="InterPro" id="IPR006212">
    <property type="entry name" value="Furin_repeat"/>
</dbReference>
<gene>
    <name evidence="23" type="ORF">ACEWY4_026539</name>
</gene>
<dbReference type="GO" id="GO:0005524">
    <property type="term" value="F:ATP binding"/>
    <property type="evidence" value="ECO:0007669"/>
    <property type="project" value="UniProtKB-UniRule"/>
</dbReference>
<feature type="transmembrane region" description="Helical" evidence="19">
    <location>
        <begin position="730"/>
        <end position="754"/>
    </location>
</feature>
<keyword evidence="8 18" id="KW-0547">Nucleotide-binding</keyword>
<dbReference type="Pfam" id="PF00757">
    <property type="entry name" value="Furin-like"/>
    <property type="match status" value="1"/>
</dbReference>
<keyword evidence="15" id="KW-0675">Receptor</keyword>
<feature type="chain" id="PRO_5044820108" description="receptor protein-tyrosine kinase" evidence="20">
    <location>
        <begin position="20"/>
        <end position="920"/>
    </location>
</feature>
<dbReference type="InterPro" id="IPR036941">
    <property type="entry name" value="Rcpt_L-dom_sf"/>
</dbReference>
<keyword evidence="13" id="KW-0829">Tyrosine-protein kinase</keyword>
<dbReference type="EC" id="2.7.10.1" evidence="2"/>
<dbReference type="PROSITE" id="PS00107">
    <property type="entry name" value="PROTEIN_KINASE_ATP"/>
    <property type="match status" value="1"/>
</dbReference>
<evidence type="ECO:0000256" key="4">
    <source>
        <dbReference type="ARBA" id="ARBA00022679"/>
    </source>
</evidence>
<dbReference type="Pfam" id="PF07714">
    <property type="entry name" value="PK_Tyr_Ser-Thr"/>
    <property type="match status" value="1"/>
</dbReference>
<proteinExistence type="predicted"/>
<dbReference type="SUPFAM" id="SSF52058">
    <property type="entry name" value="L domain-like"/>
    <property type="match status" value="1"/>
</dbReference>
<dbReference type="PROSITE" id="PS50011">
    <property type="entry name" value="PROTEIN_KINASE_DOM"/>
    <property type="match status" value="1"/>
</dbReference>
<dbReference type="SUPFAM" id="SSF57184">
    <property type="entry name" value="Growth factor receptor domain"/>
    <property type="match status" value="1"/>
</dbReference>
<comment type="subcellular location">
    <subcellularLocation>
        <location evidence="1">Membrane</location>
        <topology evidence="1">Single-pass type I membrane protein</topology>
    </subcellularLocation>
</comment>
<comment type="catalytic activity">
    <reaction evidence="17">
        <text>L-tyrosyl-[protein] + ATP = O-phospho-L-tyrosyl-[protein] + ADP + H(+)</text>
        <dbReference type="Rhea" id="RHEA:10596"/>
        <dbReference type="Rhea" id="RHEA-COMP:10136"/>
        <dbReference type="Rhea" id="RHEA-COMP:20101"/>
        <dbReference type="ChEBI" id="CHEBI:15378"/>
        <dbReference type="ChEBI" id="CHEBI:30616"/>
        <dbReference type="ChEBI" id="CHEBI:46858"/>
        <dbReference type="ChEBI" id="CHEBI:61978"/>
        <dbReference type="ChEBI" id="CHEBI:456216"/>
        <dbReference type="EC" id="2.7.10.1"/>
    </reaction>
</comment>